<sequence length="170" mass="18836">MGVDAFGAPRFRCTDKSGCLCADFCCTLDAMPEEQRQEVEAQANVLTCQRKSELVIFCSCGHPAWAHASTPEQHRMEMITAESVSASERGPWYALLHDAGLLHLEKCLEATLSLEGAYEALDVGRLDFLKKLRQAGVQVLKDRQALCNALARARRLAELDRERAARAEKA</sequence>
<evidence type="ECO:0000313" key="2">
    <source>
        <dbReference type="Proteomes" id="UP001515480"/>
    </source>
</evidence>
<keyword evidence="2" id="KW-1185">Reference proteome</keyword>
<evidence type="ECO:0000313" key="1">
    <source>
        <dbReference type="EMBL" id="KAL1521589.1"/>
    </source>
</evidence>
<protein>
    <recommendedName>
        <fullName evidence="3">SAM domain-containing protein</fullName>
    </recommendedName>
</protein>
<gene>
    <name evidence="1" type="ORF">AB1Y20_021248</name>
</gene>
<organism evidence="1 2">
    <name type="scientific">Prymnesium parvum</name>
    <name type="common">Toxic golden alga</name>
    <dbReference type="NCBI Taxonomy" id="97485"/>
    <lineage>
        <taxon>Eukaryota</taxon>
        <taxon>Haptista</taxon>
        <taxon>Haptophyta</taxon>
        <taxon>Prymnesiophyceae</taxon>
        <taxon>Prymnesiales</taxon>
        <taxon>Prymnesiaceae</taxon>
        <taxon>Prymnesium</taxon>
    </lineage>
</organism>
<dbReference type="AlphaFoldDB" id="A0AB34JLR4"/>
<reference evidence="1 2" key="1">
    <citation type="journal article" date="2024" name="Science">
        <title>Giant polyketide synthase enzymes in the biosynthesis of giant marine polyether toxins.</title>
        <authorList>
            <person name="Fallon T.R."/>
            <person name="Shende V.V."/>
            <person name="Wierzbicki I.H."/>
            <person name="Pendleton A.L."/>
            <person name="Watervoot N.F."/>
            <person name="Auber R.P."/>
            <person name="Gonzalez D.J."/>
            <person name="Wisecaver J.H."/>
            <person name="Moore B.S."/>
        </authorList>
    </citation>
    <scope>NUCLEOTIDE SEQUENCE [LARGE SCALE GENOMIC DNA]</scope>
    <source>
        <strain evidence="1 2">12B1</strain>
    </source>
</reference>
<comment type="caution">
    <text evidence="1">The sequence shown here is derived from an EMBL/GenBank/DDBJ whole genome shotgun (WGS) entry which is preliminary data.</text>
</comment>
<dbReference type="Proteomes" id="UP001515480">
    <property type="component" value="Unassembled WGS sequence"/>
</dbReference>
<accession>A0AB34JLR4</accession>
<dbReference type="EMBL" id="JBGBPQ010000007">
    <property type="protein sequence ID" value="KAL1521589.1"/>
    <property type="molecule type" value="Genomic_DNA"/>
</dbReference>
<proteinExistence type="predicted"/>
<evidence type="ECO:0008006" key="3">
    <source>
        <dbReference type="Google" id="ProtNLM"/>
    </source>
</evidence>
<name>A0AB34JLR4_PRYPA</name>